<sequence>MTDKNEKDTFNQNVSVGRDNYGQISQGKNIHIQPDPQTKKKTELIVILQEIKNVAESDTFPAAARDELVPLLLDAQRSLNSSQPEKSRVQKALEVANRYNSFFGAGALLTSALQLINDIFGG</sequence>
<accession>A0ABW2RR12</accession>
<dbReference type="RefSeq" id="WP_379867755.1">
    <property type="nucleotide sequence ID" value="NZ_JBHTBW010000087.1"/>
</dbReference>
<dbReference type="EMBL" id="JBHTBW010000087">
    <property type="protein sequence ID" value="MFC7443423.1"/>
    <property type="molecule type" value="Genomic_DNA"/>
</dbReference>
<protein>
    <recommendedName>
        <fullName evidence="4">Bacteriocin immunity protein</fullName>
    </recommendedName>
</protein>
<comment type="caution">
    <text evidence="2">The sequence shown here is derived from an EMBL/GenBank/DDBJ whole genome shotgun (WGS) entry which is preliminary data.</text>
</comment>
<reference evidence="3" key="1">
    <citation type="journal article" date="2019" name="Int. J. Syst. Evol. Microbiol.">
        <title>The Global Catalogue of Microorganisms (GCM) 10K type strain sequencing project: providing services to taxonomists for standard genome sequencing and annotation.</title>
        <authorList>
            <consortium name="The Broad Institute Genomics Platform"/>
            <consortium name="The Broad Institute Genome Sequencing Center for Infectious Disease"/>
            <person name="Wu L."/>
            <person name="Ma J."/>
        </authorList>
    </citation>
    <scope>NUCLEOTIDE SEQUENCE [LARGE SCALE GENOMIC DNA]</scope>
    <source>
        <strain evidence="3">CGMCC 1.12942</strain>
    </source>
</reference>
<dbReference type="Proteomes" id="UP001596500">
    <property type="component" value="Unassembled WGS sequence"/>
</dbReference>
<name>A0ABW2RR12_9BACL</name>
<feature type="region of interest" description="Disordered" evidence="1">
    <location>
        <begin position="1"/>
        <end position="37"/>
    </location>
</feature>
<proteinExistence type="predicted"/>
<evidence type="ECO:0000256" key="1">
    <source>
        <dbReference type="SAM" id="MobiDB-lite"/>
    </source>
</evidence>
<evidence type="ECO:0000313" key="3">
    <source>
        <dbReference type="Proteomes" id="UP001596500"/>
    </source>
</evidence>
<gene>
    <name evidence="2" type="ORF">ACFQNG_20405</name>
</gene>
<keyword evidence="3" id="KW-1185">Reference proteome</keyword>
<evidence type="ECO:0008006" key="4">
    <source>
        <dbReference type="Google" id="ProtNLM"/>
    </source>
</evidence>
<organism evidence="2 3">
    <name type="scientific">Laceyella putida</name>
    <dbReference type="NCBI Taxonomy" id="110101"/>
    <lineage>
        <taxon>Bacteria</taxon>
        <taxon>Bacillati</taxon>
        <taxon>Bacillota</taxon>
        <taxon>Bacilli</taxon>
        <taxon>Bacillales</taxon>
        <taxon>Thermoactinomycetaceae</taxon>
        <taxon>Laceyella</taxon>
    </lineage>
</organism>
<evidence type="ECO:0000313" key="2">
    <source>
        <dbReference type="EMBL" id="MFC7443423.1"/>
    </source>
</evidence>